<gene>
    <name evidence="11" type="ORF">METZ01_LOCUS33012</name>
</gene>
<dbReference type="InterPro" id="IPR052180">
    <property type="entry name" value="NhaC_Na-H+_Antiporter"/>
</dbReference>
<dbReference type="Pfam" id="PF03553">
    <property type="entry name" value="Na_H_antiporter"/>
    <property type="match status" value="1"/>
</dbReference>
<accession>A0A381QMT3</accession>
<evidence type="ECO:0000256" key="3">
    <source>
        <dbReference type="ARBA" id="ARBA00022449"/>
    </source>
</evidence>
<dbReference type="PANTHER" id="PTHR33451:SF3">
    <property type="entry name" value="MALATE-2H(+)_NA(+)-LACTATE ANTIPORTER"/>
    <property type="match status" value="1"/>
</dbReference>
<evidence type="ECO:0000256" key="2">
    <source>
        <dbReference type="ARBA" id="ARBA00022448"/>
    </source>
</evidence>
<reference evidence="11" key="1">
    <citation type="submission" date="2018-05" db="EMBL/GenBank/DDBJ databases">
        <authorList>
            <person name="Lanie J.A."/>
            <person name="Ng W.-L."/>
            <person name="Kazmierczak K.M."/>
            <person name="Andrzejewski T.M."/>
            <person name="Davidsen T.M."/>
            <person name="Wayne K.J."/>
            <person name="Tettelin H."/>
            <person name="Glass J.I."/>
            <person name="Rusch D."/>
            <person name="Podicherti R."/>
            <person name="Tsui H.-C.T."/>
            <person name="Winkler M.E."/>
        </authorList>
    </citation>
    <scope>NUCLEOTIDE SEQUENCE</scope>
</reference>
<evidence type="ECO:0000256" key="4">
    <source>
        <dbReference type="ARBA" id="ARBA00022475"/>
    </source>
</evidence>
<evidence type="ECO:0000259" key="10">
    <source>
        <dbReference type="Pfam" id="PF03553"/>
    </source>
</evidence>
<dbReference type="AlphaFoldDB" id="A0A381QMT3"/>
<feature type="transmembrane region" description="Helical" evidence="9">
    <location>
        <begin position="12"/>
        <end position="30"/>
    </location>
</feature>
<feature type="transmembrane region" description="Helical" evidence="9">
    <location>
        <begin position="36"/>
        <end position="57"/>
    </location>
</feature>
<proteinExistence type="inferred from homology"/>
<feature type="transmembrane region" description="Helical" evidence="9">
    <location>
        <begin position="261"/>
        <end position="282"/>
    </location>
</feature>
<organism evidence="11">
    <name type="scientific">marine metagenome</name>
    <dbReference type="NCBI Taxonomy" id="408172"/>
    <lineage>
        <taxon>unclassified sequences</taxon>
        <taxon>metagenomes</taxon>
        <taxon>ecological metagenomes</taxon>
    </lineage>
</organism>
<keyword evidence="2" id="KW-0813">Transport</keyword>
<comment type="similarity">
    <text evidence="8">Belongs to the NhaC Na(+)/H(+) (TC 2.A.35) antiporter family.</text>
</comment>
<dbReference type="GO" id="GO:0005886">
    <property type="term" value="C:plasma membrane"/>
    <property type="evidence" value="ECO:0007669"/>
    <property type="project" value="UniProtKB-SubCell"/>
</dbReference>
<feature type="transmembrane region" description="Helical" evidence="9">
    <location>
        <begin position="294"/>
        <end position="311"/>
    </location>
</feature>
<keyword evidence="5 9" id="KW-0812">Transmembrane</keyword>
<feature type="transmembrane region" description="Helical" evidence="9">
    <location>
        <begin position="78"/>
        <end position="101"/>
    </location>
</feature>
<evidence type="ECO:0000313" key="11">
    <source>
        <dbReference type="EMBL" id="SUZ80158.1"/>
    </source>
</evidence>
<name>A0A381QMT3_9ZZZZ</name>
<evidence type="ECO:0000256" key="6">
    <source>
        <dbReference type="ARBA" id="ARBA00022989"/>
    </source>
</evidence>
<evidence type="ECO:0000256" key="9">
    <source>
        <dbReference type="SAM" id="Phobius"/>
    </source>
</evidence>
<keyword evidence="4" id="KW-1003">Cell membrane</keyword>
<dbReference type="EMBL" id="UINC01001416">
    <property type="protein sequence ID" value="SUZ80158.1"/>
    <property type="molecule type" value="Genomic_DNA"/>
</dbReference>
<comment type="subcellular location">
    <subcellularLocation>
        <location evidence="1">Cell membrane</location>
        <topology evidence="1">Multi-pass membrane protein</topology>
    </subcellularLocation>
</comment>
<feature type="transmembrane region" description="Helical" evidence="9">
    <location>
        <begin position="448"/>
        <end position="468"/>
    </location>
</feature>
<evidence type="ECO:0000256" key="8">
    <source>
        <dbReference type="ARBA" id="ARBA00038435"/>
    </source>
</evidence>
<feature type="domain" description="Na+/H+ antiporter NhaC-like C-terminal" evidence="10">
    <location>
        <begin position="163"/>
        <end position="469"/>
    </location>
</feature>
<dbReference type="NCBIfam" id="TIGR00931">
    <property type="entry name" value="antiport_nhaC"/>
    <property type="match status" value="1"/>
</dbReference>
<feature type="transmembrane region" description="Helical" evidence="9">
    <location>
        <begin position="113"/>
        <end position="142"/>
    </location>
</feature>
<evidence type="ECO:0000256" key="5">
    <source>
        <dbReference type="ARBA" id="ARBA00022692"/>
    </source>
</evidence>
<sequence length="475" mass="51379">MKYKTPSFLQSITPIIFLVVMLSINVFIFGDLSLDGSNQIVLILSGALAAIIAYFNGVKWKILQEGMVSNINSAIPSLIILLLVGALAGSWMISGIVPSMIYYGIQILSPDIFLLASCIICIIVSLATGSSWTTSATIGIALMGVGKSLGVNDGFIAGAVLSGAYFGDKMSPLSDTTNLAPAVSGTTLFKHIRYLSYTTIPSIIICLLILLISGFLFVEPSSFENSLIVSESIKEKFFISPILFFPPSVVIFLIYKKVSAIPALFFGIVLGVLFAIIFQSNIIYEISLDGRKNWISIFSGVMISLYGNVSIETSNEMVTDLLTSSGMFGMLSTIWLIFSAMIFGGVMEKGGFLSKIANTILNQVKSTGSLVTSTAGSCIFFNITASDQYLSIVIPGKMYSNFYKEKGLAPENLSRTLEDSGTVTSVLVPWNTCGAYHSSVLGVSTLTYLPYCFFNIISPFMTVLFAYLKIKIKRL</sequence>
<protein>
    <recommendedName>
        <fullName evidence="10">Na+/H+ antiporter NhaC-like C-terminal domain-containing protein</fullName>
    </recommendedName>
</protein>
<dbReference type="InterPro" id="IPR004770">
    <property type="entry name" value="Na/H_antiport_NhaC"/>
</dbReference>
<keyword evidence="6 9" id="KW-1133">Transmembrane helix</keyword>
<dbReference type="GO" id="GO:0015297">
    <property type="term" value="F:antiporter activity"/>
    <property type="evidence" value="ECO:0007669"/>
    <property type="project" value="UniProtKB-KW"/>
</dbReference>
<feature type="transmembrane region" description="Helical" evidence="9">
    <location>
        <begin position="194"/>
        <end position="217"/>
    </location>
</feature>
<dbReference type="PANTHER" id="PTHR33451">
    <property type="entry name" value="MALATE-2H(+)/NA(+)-LACTATE ANTIPORTER"/>
    <property type="match status" value="1"/>
</dbReference>
<evidence type="ECO:0000256" key="1">
    <source>
        <dbReference type="ARBA" id="ARBA00004651"/>
    </source>
</evidence>
<feature type="transmembrane region" description="Helical" evidence="9">
    <location>
        <begin position="326"/>
        <end position="346"/>
    </location>
</feature>
<dbReference type="InterPro" id="IPR018461">
    <property type="entry name" value="Na/H_Antiport_NhaC-like_C"/>
</dbReference>
<keyword evidence="7 9" id="KW-0472">Membrane</keyword>
<feature type="transmembrane region" description="Helical" evidence="9">
    <location>
        <begin position="237"/>
        <end position="255"/>
    </location>
</feature>
<keyword evidence="3" id="KW-0050">Antiport</keyword>
<evidence type="ECO:0000256" key="7">
    <source>
        <dbReference type="ARBA" id="ARBA00023136"/>
    </source>
</evidence>